<accession>A0ABS4AE57</accession>
<keyword evidence="9" id="KW-1185">Reference proteome</keyword>
<dbReference type="InterPro" id="IPR003919">
    <property type="entry name" value="Cell_synth_A"/>
</dbReference>
<evidence type="ECO:0000256" key="5">
    <source>
        <dbReference type="ARBA" id="ARBA00022989"/>
    </source>
</evidence>
<comment type="subcellular location">
    <subcellularLocation>
        <location evidence="1">Membrane</location>
        <topology evidence="1">Multi-pass membrane protein</topology>
    </subcellularLocation>
</comment>
<sequence>MLALSPYLRALAPTILIIGLAMFLLPMFRKDSPAVRAALFIIGIILSWRYMAWRFTDTLAPAEFSLNTLLSWSFALLEAGTILSSTIAFIVLSRTRDRRPEADRHAAWWKPGPEPMLDILIATYNEEEAILERTIAGALAVRHGRKRVWVLDDGRRPWLAELCERMGARHLTRADNAHAKAGNINAAFNVLRALEEPPDFIAVLDADFVPHRDFAERTLALFHDTKVGLVQTPQHFFNADPIQNNLGIGRAYPDEQRFFFDHIQPARDAWGIAFCCGTSSVMRWEALERIGGFPTGSVTEDYLITIKLQEIGWSTVYLNEPLTEGLAPEGLGEYITQRGRWCLGLMQIVRGPLGPFSRNAMRLIDRIGMADSFLYWATTYPFRLACLIMPLLYWYFGFTVVYATVPDVLLYFMPYYAAVLVALNHISGGLVVPILNDVSQILGAREITKAVVIGITKPKGHKFKVTAKGGDRSRIVVQWPLIKPLLTLFVLTLVGLFVSVLSDLGPTDDAGDGKIVILFWSFYNLAVLAVAMVVCIELPGGSSRINPTVERTEVWTGQARFGAWVADLTAESIMLRGGLFPPEGQEFEVEIGGVGRVRARVDQLEPGGCTAQLLLTPEERQRVLAKLYTQVGAKGTTSTSMAGLLSGVARRAMRP</sequence>
<feature type="transmembrane region" description="Helical" evidence="7">
    <location>
        <begin position="415"/>
        <end position="435"/>
    </location>
</feature>
<dbReference type="PANTHER" id="PTHR43867:SF2">
    <property type="entry name" value="CELLULOSE SYNTHASE CATALYTIC SUBUNIT A [UDP-FORMING]"/>
    <property type="match status" value="1"/>
</dbReference>
<dbReference type="Gene3D" id="3.90.550.10">
    <property type="entry name" value="Spore Coat Polysaccharide Biosynthesis Protein SpsA, Chain A"/>
    <property type="match status" value="1"/>
</dbReference>
<dbReference type="GO" id="GO:0016757">
    <property type="term" value="F:glycosyltransferase activity"/>
    <property type="evidence" value="ECO:0007669"/>
    <property type="project" value="UniProtKB-KW"/>
</dbReference>
<evidence type="ECO:0000313" key="9">
    <source>
        <dbReference type="Proteomes" id="UP000681594"/>
    </source>
</evidence>
<dbReference type="Pfam" id="PF13641">
    <property type="entry name" value="Glyco_tranf_2_3"/>
    <property type="match status" value="1"/>
</dbReference>
<evidence type="ECO:0000256" key="6">
    <source>
        <dbReference type="ARBA" id="ARBA00023136"/>
    </source>
</evidence>
<dbReference type="PRINTS" id="PR01439">
    <property type="entry name" value="CELLSNTHASEA"/>
</dbReference>
<protein>
    <submittedName>
        <fullName evidence="8">Glycosyltransferase</fullName>
        <ecNumber evidence="8">2.4.-.-</ecNumber>
    </submittedName>
</protein>
<dbReference type="SUPFAM" id="SSF53448">
    <property type="entry name" value="Nucleotide-diphospho-sugar transferases"/>
    <property type="match status" value="1"/>
</dbReference>
<dbReference type="EC" id="2.4.-.-" evidence="8"/>
<comment type="caution">
    <text evidence="8">The sequence shown here is derived from an EMBL/GenBank/DDBJ whole genome shotgun (WGS) entry which is preliminary data.</text>
</comment>
<feature type="transmembrane region" description="Helical" evidence="7">
    <location>
        <begin position="6"/>
        <end position="27"/>
    </location>
</feature>
<evidence type="ECO:0000256" key="4">
    <source>
        <dbReference type="ARBA" id="ARBA00022692"/>
    </source>
</evidence>
<organism evidence="8 9">
    <name type="scientific">Pararoseomonas baculiformis</name>
    <dbReference type="NCBI Taxonomy" id="2820812"/>
    <lineage>
        <taxon>Bacteria</taxon>
        <taxon>Pseudomonadati</taxon>
        <taxon>Pseudomonadota</taxon>
        <taxon>Alphaproteobacteria</taxon>
        <taxon>Acetobacterales</taxon>
        <taxon>Acetobacteraceae</taxon>
        <taxon>Pararoseomonas</taxon>
    </lineage>
</organism>
<name>A0ABS4AE57_9PROT</name>
<reference evidence="8 9" key="1">
    <citation type="submission" date="2021-03" db="EMBL/GenBank/DDBJ databases">
        <authorList>
            <person name="So Y."/>
        </authorList>
    </citation>
    <scope>NUCLEOTIDE SEQUENCE [LARGE SCALE GENOMIC DNA]</scope>
    <source>
        <strain evidence="8 9">SSH11</strain>
    </source>
</reference>
<feature type="transmembrane region" description="Helical" evidence="7">
    <location>
        <begin position="513"/>
        <end position="536"/>
    </location>
</feature>
<keyword evidence="3 8" id="KW-0808">Transferase</keyword>
<evidence type="ECO:0000256" key="7">
    <source>
        <dbReference type="SAM" id="Phobius"/>
    </source>
</evidence>
<gene>
    <name evidence="8" type="ORF">J8J14_10870</name>
</gene>
<keyword evidence="5 7" id="KW-1133">Transmembrane helix</keyword>
<feature type="transmembrane region" description="Helical" evidence="7">
    <location>
        <begin position="34"/>
        <end position="52"/>
    </location>
</feature>
<dbReference type="InterPro" id="IPR029044">
    <property type="entry name" value="Nucleotide-diphossugar_trans"/>
</dbReference>
<keyword evidence="4 7" id="KW-0812">Transmembrane</keyword>
<proteinExistence type="predicted"/>
<dbReference type="EMBL" id="JAGIZB010000009">
    <property type="protein sequence ID" value="MBP0445280.1"/>
    <property type="molecule type" value="Genomic_DNA"/>
</dbReference>
<dbReference type="RefSeq" id="WP_209379532.1">
    <property type="nucleotide sequence ID" value="NZ_JAGIZB010000009.1"/>
</dbReference>
<feature type="transmembrane region" description="Helical" evidence="7">
    <location>
        <begin position="373"/>
        <end position="395"/>
    </location>
</feature>
<keyword evidence="6 7" id="KW-0472">Membrane</keyword>
<dbReference type="InterPro" id="IPR050321">
    <property type="entry name" value="Glycosyltr_2/OpgH_subfam"/>
</dbReference>
<evidence type="ECO:0000256" key="1">
    <source>
        <dbReference type="ARBA" id="ARBA00004141"/>
    </source>
</evidence>
<evidence type="ECO:0000256" key="3">
    <source>
        <dbReference type="ARBA" id="ARBA00022679"/>
    </source>
</evidence>
<dbReference type="Proteomes" id="UP000681594">
    <property type="component" value="Unassembled WGS sequence"/>
</dbReference>
<feature type="transmembrane region" description="Helical" evidence="7">
    <location>
        <begin position="481"/>
        <end position="501"/>
    </location>
</feature>
<dbReference type="CDD" id="cd06421">
    <property type="entry name" value="CESA_CelA_like"/>
    <property type="match status" value="1"/>
</dbReference>
<evidence type="ECO:0000313" key="8">
    <source>
        <dbReference type="EMBL" id="MBP0445280.1"/>
    </source>
</evidence>
<evidence type="ECO:0000256" key="2">
    <source>
        <dbReference type="ARBA" id="ARBA00022676"/>
    </source>
</evidence>
<feature type="transmembrane region" description="Helical" evidence="7">
    <location>
        <begin position="72"/>
        <end position="92"/>
    </location>
</feature>
<dbReference type="PANTHER" id="PTHR43867">
    <property type="entry name" value="CELLULOSE SYNTHASE CATALYTIC SUBUNIT A [UDP-FORMING]"/>
    <property type="match status" value="1"/>
</dbReference>
<keyword evidence="2 8" id="KW-0328">Glycosyltransferase</keyword>